<organism evidence="3 4">
    <name type="scientific">Kribbella deserti</name>
    <dbReference type="NCBI Taxonomy" id="1926257"/>
    <lineage>
        <taxon>Bacteria</taxon>
        <taxon>Bacillati</taxon>
        <taxon>Actinomycetota</taxon>
        <taxon>Actinomycetes</taxon>
        <taxon>Propionibacteriales</taxon>
        <taxon>Kribbellaceae</taxon>
        <taxon>Kribbella</taxon>
    </lineage>
</organism>
<comment type="similarity">
    <text evidence="1">Belongs to the AHA1 family.</text>
</comment>
<sequence length="274" mass="30104">MNETLRSVDGRTELRIERRLGHAPAKVWRALTEPSELAAWFPAVVELDLRLDGRIAFSFEQGEDGFVEDPDNAGVIRAYDPPRLLEYNWGVEVLRWELEPDGDGCVMTLTATFDDRPAAASYTAGWLGCFSALDLMLGGSGEEPVDYAPRHEHYVAKFGLDAGTITRTAEEWTIRFERQFAKPKERIWAHLSGGRTPAPGQPAPQGFVAKGIEPGPVAEVSEPTSLVCGPITWKLRDGNGGARVILTHTGPLAEDPAEPYDAWHDLLEAIADQA</sequence>
<evidence type="ECO:0000256" key="1">
    <source>
        <dbReference type="ARBA" id="ARBA00006817"/>
    </source>
</evidence>
<dbReference type="SUPFAM" id="SSF55961">
    <property type="entry name" value="Bet v1-like"/>
    <property type="match status" value="2"/>
</dbReference>
<dbReference type="InterPro" id="IPR013538">
    <property type="entry name" value="ASHA1/2-like_C"/>
</dbReference>
<feature type="domain" description="Activator of Hsp90 ATPase homologue 1/2-like C-terminal" evidence="2">
    <location>
        <begin position="24"/>
        <end position="136"/>
    </location>
</feature>
<gene>
    <name evidence="3" type="ORF">ACFFGN_16880</name>
</gene>
<dbReference type="Pfam" id="PF08327">
    <property type="entry name" value="AHSA1"/>
    <property type="match status" value="1"/>
</dbReference>
<evidence type="ECO:0000313" key="4">
    <source>
        <dbReference type="Proteomes" id="UP001589890"/>
    </source>
</evidence>
<comment type="caution">
    <text evidence="3">The sequence shown here is derived from an EMBL/GenBank/DDBJ whole genome shotgun (WGS) entry which is preliminary data.</text>
</comment>
<name>A0ABV6QM87_9ACTN</name>
<reference evidence="3 4" key="1">
    <citation type="submission" date="2024-09" db="EMBL/GenBank/DDBJ databases">
        <authorList>
            <person name="Sun Q."/>
            <person name="Mori K."/>
        </authorList>
    </citation>
    <scope>NUCLEOTIDE SEQUENCE [LARGE SCALE GENOMIC DNA]</scope>
    <source>
        <strain evidence="3 4">CGMCC 1.15906</strain>
    </source>
</reference>
<evidence type="ECO:0000259" key="2">
    <source>
        <dbReference type="Pfam" id="PF08327"/>
    </source>
</evidence>
<keyword evidence="4" id="KW-1185">Reference proteome</keyword>
<proteinExistence type="inferred from homology"/>
<dbReference type="RefSeq" id="WP_380048490.1">
    <property type="nucleotide sequence ID" value="NZ_JBHLTC010000018.1"/>
</dbReference>
<dbReference type="CDD" id="cd08899">
    <property type="entry name" value="SRPBCC_CalC_Aha1-like_6"/>
    <property type="match status" value="1"/>
</dbReference>
<evidence type="ECO:0000313" key="3">
    <source>
        <dbReference type="EMBL" id="MFC0625755.1"/>
    </source>
</evidence>
<dbReference type="InterPro" id="IPR023393">
    <property type="entry name" value="START-like_dom_sf"/>
</dbReference>
<protein>
    <submittedName>
        <fullName evidence="3">SRPBCC family protein</fullName>
    </submittedName>
</protein>
<accession>A0ABV6QM87</accession>
<dbReference type="Gene3D" id="3.30.530.20">
    <property type="match status" value="2"/>
</dbReference>
<dbReference type="EMBL" id="JBHLTC010000018">
    <property type="protein sequence ID" value="MFC0625755.1"/>
    <property type="molecule type" value="Genomic_DNA"/>
</dbReference>
<dbReference type="Proteomes" id="UP001589890">
    <property type="component" value="Unassembled WGS sequence"/>
</dbReference>